<evidence type="ECO:0000256" key="4">
    <source>
        <dbReference type="ARBA" id="ARBA00022741"/>
    </source>
</evidence>
<dbReference type="InterPro" id="IPR012094">
    <property type="entry name" value="tRNA_Ile_lys_synt"/>
</dbReference>
<dbReference type="InterPro" id="IPR012795">
    <property type="entry name" value="tRNA_Ile_lys_synt_N"/>
</dbReference>
<dbReference type="Gene3D" id="3.40.50.620">
    <property type="entry name" value="HUPs"/>
    <property type="match status" value="1"/>
</dbReference>
<evidence type="ECO:0000256" key="5">
    <source>
        <dbReference type="ARBA" id="ARBA00022840"/>
    </source>
</evidence>
<dbReference type="GO" id="GO:0005524">
    <property type="term" value="F:ATP binding"/>
    <property type="evidence" value="ECO:0007669"/>
    <property type="project" value="UniProtKB-KW"/>
</dbReference>
<dbReference type="GeneID" id="24124886"/>
<dbReference type="Proteomes" id="UP000030745">
    <property type="component" value="Unassembled WGS sequence"/>
</dbReference>
<dbReference type="VEuPathDB" id="FungiDB:SPRG_02330"/>
<evidence type="ECO:0000259" key="7">
    <source>
        <dbReference type="Pfam" id="PF01171"/>
    </source>
</evidence>
<dbReference type="STRING" id="695850.A0A067CPK4"/>
<dbReference type="GO" id="GO:0032267">
    <property type="term" value="F:tRNA(Ile)-lysidine synthase activity"/>
    <property type="evidence" value="ECO:0007669"/>
    <property type="project" value="UniProtKB-EC"/>
</dbReference>
<keyword evidence="5" id="KW-0067">ATP-binding</keyword>
<dbReference type="GO" id="GO:0008033">
    <property type="term" value="P:tRNA processing"/>
    <property type="evidence" value="ECO:0007669"/>
    <property type="project" value="UniProtKB-KW"/>
</dbReference>
<keyword evidence="3" id="KW-0819">tRNA processing</keyword>
<dbReference type="SUPFAM" id="SSF52402">
    <property type="entry name" value="Adenine nucleotide alpha hydrolases-like"/>
    <property type="match status" value="1"/>
</dbReference>
<evidence type="ECO:0000256" key="3">
    <source>
        <dbReference type="ARBA" id="ARBA00022694"/>
    </source>
</evidence>
<name>A0A067CPK4_SAPPC</name>
<proteinExistence type="inferred from homology"/>
<organism evidence="8 9">
    <name type="scientific">Saprolegnia parasitica (strain CBS 223.65)</name>
    <dbReference type="NCBI Taxonomy" id="695850"/>
    <lineage>
        <taxon>Eukaryota</taxon>
        <taxon>Sar</taxon>
        <taxon>Stramenopiles</taxon>
        <taxon>Oomycota</taxon>
        <taxon>Saprolegniomycetes</taxon>
        <taxon>Saprolegniales</taxon>
        <taxon>Saprolegniaceae</taxon>
        <taxon>Saprolegnia</taxon>
    </lineage>
</organism>
<dbReference type="EMBL" id="KK583194">
    <property type="protein sequence ID" value="KDO32629.1"/>
    <property type="molecule type" value="Genomic_DNA"/>
</dbReference>
<reference evidence="8 9" key="1">
    <citation type="journal article" date="2013" name="PLoS Genet.">
        <title>Distinctive expansion of potential virulence genes in the genome of the oomycete fish pathogen Saprolegnia parasitica.</title>
        <authorList>
            <person name="Jiang R.H."/>
            <person name="de Bruijn I."/>
            <person name="Haas B.J."/>
            <person name="Belmonte R."/>
            <person name="Lobach L."/>
            <person name="Christie J."/>
            <person name="van den Ackerveken G."/>
            <person name="Bottin A."/>
            <person name="Bulone V."/>
            <person name="Diaz-Moreno S.M."/>
            <person name="Dumas B."/>
            <person name="Fan L."/>
            <person name="Gaulin E."/>
            <person name="Govers F."/>
            <person name="Grenville-Briggs L.J."/>
            <person name="Horner N.R."/>
            <person name="Levin J.Z."/>
            <person name="Mammella M."/>
            <person name="Meijer H.J."/>
            <person name="Morris P."/>
            <person name="Nusbaum C."/>
            <person name="Oome S."/>
            <person name="Phillips A.J."/>
            <person name="van Rooyen D."/>
            <person name="Rzeszutek E."/>
            <person name="Saraiva M."/>
            <person name="Secombes C.J."/>
            <person name="Seidl M.F."/>
            <person name="Snel B."/>
            <person name="Stassen J.H."/>
            <person name="Sykes S."/>
            <person name="Tripathy S."/>
            <person name="van den Berg H."/>
            <person name="Vega-Arreguin J.C."/>
            <person name="Wawra S."/>
            <person name="Young S.K."/>
            <person name="Zeng Q."/>
            <person name="Dieguez-Uribeondo J."/>
            <person name="Russ C."/>
            <person name="Tyler B.M."/>
            <person name="van West P."/>
        </authorList>
    </citation>
    <scope>NUCLEOTIDE SEQUENCE [LARGE SCALE GENOMIC DNA]</scope>
    <source>
        <strain evidence="8 9">CBS 223.65</strain>
    </source>
</reference>
<dbReference type="KEGG" id="spar:SPRG_02330"/>
<evidence type="ECO:0000256" key="1">
    <source>
        <dbReference type="ARBA" id="ARBA00013267"/>
    </source>
</evidence>
<dbReference type="PANTHER" id="PTHR43033">
    <property type="entry name" value="TRNA(ILE)-LYSIDINE SYNTHASE-RELATED"/>
    <property type="match status" value="1"/>
</dbReference>
<comment type="catalytic activity">
    <reaction evidence="6">
        <text>cytidine(34) in tRNA(Ile2) + L-lysine + ATP = lysidine(34) in tRNA(Ile2) + AMP + diphosphate + H(+)</text>
        <dbReference type="Rhea" id="RHEA:43744"/>
        <dbReference type="Rhea" id="RHEA-COMP:10625"/>
        <dbReference type="Rhea" id="RHEA-COMP:10670"/>
        <dbReference type="ChEBI" id="CHEBI:15378"/>
        <dbReference type="ChEBI" id="CHEBI:30616"/>
        <dbReference type="ChEBI" id="CHEBI:32551"/>
        <dbReference type="ChEBI" id="CHEBI:33019"/>
        <dbReference type="ChEBI" id="CHEBI:82748"/>
        <dbReference type="ChEBI" id="CHEBI:83665"/>
        <dbReference type="ChEBI" id="CHEBI:456215"/>
        <dbReference type="EC" id="6.3.4.19"/>
    </reaction>
</comment>
<gene>
    <name evidence="8" type="ORF">SPRG_02330</name>
</gene>
<feature type="domain" description="tRNA(Ile)-lysidine/2-thiocytidine synthase N-terminal" evidence="7">
    <location>
        <begin position="23"/>
        <end position="210"/>
    </location>
</feature>
<dbReference type="NCBIfam" id="TIGR02432">
    <property type="entry name" value="lysidine_TilS_N"/>
    <property type="match status" value="1"/>
</dbReference>
<dbReference type="EC" id="6.3.4.19" evidence="1"/>
<dbReference type="OrthoDB" id="198857at2759"/>
<keyword evidence="9" id="KW-1185">Reference proteome</keyword>
<dbReference type="InterPro" id="IPR014729">
    <property type="entry name" value="Rossmann-like_a/b/a_fold"/>
</dbReference>
<dbReference type="HAMAP" id="MF_01161">
    <property type="entry name" value="tRNA_Ile_lys_synt"/>
    <property type="match status" value="1"/>
</dbReference>
<dbReference type="AlphaFoldDB" id="A0A067CPK4"/>
<evidence type="ECO:0000313" key="9">
    <source>
        <dbReference type="Proteomes" id="UP000030745"/>
    </source>
</evidence>
<evidence type="ECO:0000256" key="6">
    <source>
        <dbReference type="ARBA" id="ARBA00048539"/>
    </source>
</evidence>
<sequence length="346" mass="37977">MPAVTPASFAAAVARLNVASGRYAVALSGGADSTSLLCLLSEWAPEPSKQLLAITVDHALRNESADEARYVGTLAAKCHVPHQIHTVSWPRDRALARSQLQVQARVKRYELLHEVCVAEKLDGLFVGHNLGDQAETLLMRLGRGSGWSGLASIPGKAYIPIASGSTVPLYRPLLCFEKDDLKDTCRRFNMPWVEDPSNDSDDFDRIRIRKGLRDLKATPGNADLMQRLLAMQEHADEAHADLEEAATALVEQYVTTQPTYVLLSDKFVADPKLFDELAIRVLSRLVRGVGQKQYPPRVASVQALWLQWKRGQMRVNSAVTVGGCLVKLTRTGLLITVEGRVASSSE</sequence>
<dbReference type="RefSeq" id="XP_012196297.1">
    <property type="nucleotide sequence ID" value="XM_012340907.1"/>
</dbReference>
<dbReference type="InterPro" id="IPR011063">
    <property type="entry name" value="TilS/TtcA_N"/>
</dbReference>
<evidence type="ECO:0000256" key="2">
    <source>
        <dbReference type="ARBA" id="ARBA00022598"/>
    </source>
</evidence>
<dbReference type="PANTHER" id="PTHR43033:SF1">
    <property type="entry name" value="TRNA(ILE)-LYSIDINE SYNTHASE-RELATED"/>
    <property type="match status" value="1"/>
</dbReference>
<keyword evidence="2" id="KW-0436">Ligase</keyword>
<accession>A0A067CPK4</accession>
<evidence type="ECO:0000313" key="8">
    <source>
        <dbReference type="EMBL" id="KDO32629.1"/>
    </source>
</evidence>
<dbReference type="CDD" id="cd01992">
    <property type="entry name" value="TilS_N"/>
    <property type="match status" value="1"/>
</dbReference>
<protein>
    <recommendedName>
        <fullName evidence="1">tRNA(Ile)-lysidine synthetase</fullName>
        <ecNumber evidence="1">6.3.4.19</ecNumber>
    </recommendedName>
</protein>
<keyword evidence="4" id="KW-0547">Nucleotide-binding</keyword>
<dbReference type="Pfam" id="PF01171">
    <property type="entry name" value="ATP_bind_3"/>
    <property type="match status" value="1"/>
</dbReference>
<dbReference type="OMA" id="DEFPIAV"/>